<feature type="domain" description="Nitroreductase" evidence="1">
    <location>
        <begin position="7"/>
        <end position="167"/>
    </location>
</feature>
<organism evidence="2 3">
    <name type="scientific">Dokdonella fugitiva</name>
    <dbReference type="NCBI Taxonomy" id="328517"/>
    <lineage>
        <taxon>Bacteria</taxon>
        <taxon>Pseudomonadati</taxon>
        <taxon>Pseudomonadota</taxon>
        <taxon>Gammaproteobacteria</taxon>
        <taxon>Lysobacterales</taxon>
        <taxon>Rhodanobacteraceae</taxon>
        <taxon>Dokdonella</taxon>
    </lineage>
</organism>
<dbReference type="Pfam" id="PF00881">
    <property type="entry name" value="Nitroreductase"/>
    <property type="match status" value="1"/>
</dbReference>
<evidence type="ECO:0000259" key="1">
    <source>
        <dbReference type="Pfam" id="PF00881"/>
    </source>
</evidence>
<keyword evidence="3" id="KW-1185">Reference proteome</keyword>
<dbReference type="EMBL" id="JACGXL010000004">
    <property type="protein sequence ID" value="MBA8888674.1"/>
    <property type="molecule type" value="Genomic_DNA"/>
</dbReference>
<sequence>MDIKDAIYHRRAERAYTSEAVDESVLRELIDAAVQAPSAMNAQSWTFCIVRDPTMLADIATRAREHMLANTPAGLLSHHVDTVLHDANFDIFYGAPALVLICSTTDHPWAVENCALAAENLMLAAHAAGLGTCWIGFAQAWLRSAEGKAFLNIPSEIRPVAPIIVGHPAGTASVVPRKPAEIRWFGADR</sequence>
<protein>
    <submittedName>
        <fullName evidence="2">Nitroreductase</fullName>
    </submittedName>
</protein>
<comment type="caution">
    <text evidence="2">The sequence shown here is derived from an EMBL/GenBank/DDBJ whole genome shotgun (WGS) entry which is preliminary data.</text>
</comment>
<evidence type="ECO:0000313" key="3">
    <source>
        <dbReference type="Proteomes" id="UP000550401"/>
    </source>
</evidence>
<accession>A0A839F946</accession>
<dbReference type="PANTHER" id="PTHR23026:SF123">
    <property type="entry name" value="NAD(P)H NITROREDUCTASE RV3131-RELATED"/>
    <property type="match status" value="1"/>
</dbReference>
<dbReference type="PANTHER" id="PTHR23026">
    <property type="entry name" value="NADPH NITROREDUCTASE"/>
    <property type="match status" value="1"/>
</dbReference>
<dbReference type="SUPFAM" id="SSF55469">
    <property type="entry name" value="FMN-dependent nitroreductase-like"/>
    <property type="match status" value="1"/>
</dbReference>
<evidence type="ECO:0000313" key="2">
    <source>
        <dbReference type="EMBL" id="MBA8888674.1"/>
    </source>
</evidence>
<dbReference type="GO" id="GO:0016491">
    <property type="term" value="F:oxidoreductase activity"/>
    <property type="evidence" value="ECO:0007669"/>
    <property type="project" value="InterPro"/>
</dbReference>
<proteinExistence type="predicted"/>
<dbReference type="RefSeq" id="WP_182531709.1">
    <property type="nucleotide sequence ID" value="NZ_JACGXL010000004.1"/>
</dbReference>
<dbReference type="AlphaFoldDB" id="A0A839F946"/>
<dbReference type="Gene3D" id="3.40.109.10">
    <property type="entry name" value="NADH Oxidase"/>
    <property type="match status" value="1"/>
</dbReference>
<dbReference type="Proteomes" id="UP000550401">
    <property type="component" value="Unassembled WGS sequence"/>
</dbReference>
<reference evidence="2 3" key="1">
    <citation type="submission" date="2020-07" db="EMBL/GenBank/DDBJ databases">
        <title>Genomic Encyclopedia of Type Strains, Phase IV (KMG-V): Genome sequencing to study the core and pangenomes of soil and plant-associated prokaryotes.</title>
        <authorList>
            <person name="Whitman W."/>
        </authorList>
    </citation>
    <scope>NUCLEOTIDE SEQUENCE [LARGE SCALE GENOMIC DNA]</scope>
    <source>
        <strain evidence="2 3">RH2WT43</strain>
    </source>
</reference>
<dbReference type="InterPro" id="IPR029479">
    <property type="entry name" value="Nitroreductase"/>
</dbReference>
<name>A0A839F946_9GAMM</name>
<gene>
    <name evidence="2" type="ORF">FHW12_002907</name>
</gene>
<dbReference type="InterPro" id="IPR000415">
    <property type="entry name" value="Nitroreductase-like"/>
</dbReference>
<dbReference type="InterPro" id="IPR050627">
    <property type="entry name" value="Nitroreductase/BluB"/>
</dbReference>